<dbReference type="RefSeq" id="WP_067558633.1">
    <property type="nucleotide sequence ID" value="NZ_LPXN01000138.1"/>
</dbReference>
<dbReference type="Gene3D" id="1.10.10.60">
    <property type="entry name" value="Homeodomain-like"/>
    <property type="match status" value="1"/>
</dbReference>
<dbReference type="SUPFAM" id="SSF48498">
    <property type="entry name" value="Tetracyclin repressor-like, C-terminal domain"/>
    <property type="match status" value="1"/>
</dbReference>
<reference evidence="6 7" key="1">
    <citation type="submission" date="2015-12" db="EMBL/GenBank/DDBJ databases">
        <title>Genome sequence of Oceanibaculum pacificum MCCC 1A02656.</title>
        <authorList>
            <person name="Lu L."/>
            <person name="Lai Q."/>
            <person name="Shao Z."/>
            <person name="Qian P."/>
        </authorList>
    </citation>
    <scope>NUCLEOTIDE SEQUENCE [LARGE SCALE GENOMIC DNA]</scope>
    <source>
        <strain evidence="6 7">MCCC 1A02656</strain>
    </source>
</reference>
<dbReference type="InterPro" id="IPR001647">
    <property type="entry name" value="HTH_TetR"/>
</dbReference>
<proteinExistence type="predicted"/>
<dbReference type="Proteomes" id="UP000076400">
    <property type="component" value="Unassembled WGS sequence"/>
</dbReference>
<evidence type="ECO:0000256" key="3">
    <source>
        <dbReference type="ARBA" id="ARBA00023163"/>
    </source>
</evidence>
<keyword evidence="1" id="KW-0805">Transcription regulation</keyword>
<dbReference type="InterPro" id="IPR036271">
    <property type="entry name" value="Tet_transcr_reg_TetR-rel_C_sf"/>
</dbReference>
<feature type="domain" description="HTH tetR-type" evidence="5">
    <location>
        <begin position="9"/>
        <end position="69"/>
    </location>
</feature>
<evidence type="ECO:0000259" key="5">
    <source>
        <dbReference type="PROSITE" id="PS50977"/>
    </source>
</evidence>
<evidence type="ECO:0000256" key="1">
    <source>
        <dbReference type="ARBA" id="ARBA00023015"/>
    </source>
</evidence>
<name>A0A154VS51_9PROT</name>
<dbReference type="Pfam" id="PF00440">
    <property type="entry name" value="TetR_N"/>
    <property type="match status" value="1"/>
</dbReference>
<feature type="DNA-binding region" description="H-T-H motif" evidence="4">
    <location>
        <begin position="32"/>
        <end position="51"/>
    </location>
</feature>
<accession>A0A154VS51</accession>
<sequence length="187" mass="20105">MRYSVEETAEKHEKILTEAARLFRERGFAGAGVAEIMQAAGLTHGAFYAHFPSKDALAGAALVRAFEQSSARMRTDAGDPKQAFLDRYLSVAHRDRPGAGCAIAALGPEVARGEASRAPFTEQVARMIADMTERFAWDDSARKDRPARQNAIHLLSAAVGALILARAVDDPALSDEILAGVRDVLAD</sequence>
<dbReference type="InterPro" id="IPR009057">
    <property type="entry name" value="Homeodomain-like_sf"/>
</dbReference>
<dbReference type="PANTHER" id="PTHR47506">
    <property type="entry name" value="TRANSCRIPTIONAL REGULATORY PROTEIN"/>
    <property type="match status" value="1"/>
</dbReference>
<dbReference type="AlphaFoldDB" id="A0A154VS51"/>
<organism evidence="6 7">
    <name type="scientific">Oceanibaculum pacificum</name>
    <dbReference type="NCBI Taxonomy" id="580166"/>
    <lineage>
        <taxon>Bacteria</taxon>
        <taxon>Pseudomonadati</taxon>
        <taxon>Pseudomonadota</taxon>
        <taxon>Alphaproteobacteria</taxon>
        <taxon>Rhodospirillales</taxon>
        <taxon>Oceanibaculaceae</taxon>
        <taxon>Oceanibaculum</taxon>
    </lineage>
</organism>
<comment type="caution">
    <text evidence="6">The sequence shown here is derived from an EMBL/GenBank/DDBJ whole genome shotgun (WGS) entry which is preliminary data.</text>
</comment>
<dbReference type="OrthoDB" id="9798857at2"/>
<dbReference type="GO" id="GO:0003677">
    <property type="term" value="F:DNA binding"/>
    <property type="evidence" value="ECO:0007669"/>
    <property type="project" value="UniProtKB-UniRule"/>
</dbReference>
<dbReference type="PANTHER" id="PTHR47506:SF7">
    <property type="entry name" value="TRANSCRIPTIONAL REGULATORY PROTEIN"/>
    <property type="match status" value="1"/>
</dbReference>
<dbReference type="PRINTS" id="PR00455">
    <property type="entry name" value="HTHTETR"/>
</dbReference>
<dbReference type="EMBL" id="LPXN01000138">
    <property type="protein sequence ID" value="KZD04095.1"/>
    <property type="molecule type" value="Genomic_DNA"/>
</dbReference>
<keyword evidence="3" id="KW-0804">Transcription</keyword>
<dbReference type="STRING" id="580166.AUP43_03040"/>
<protein>
    <recommendedName>
        <fullName evidence="5">HTH tetR-type domain-containing protein</fullName>
    </recommendedName>
</protein>
<evidence type="ECO:0000313" key="7">
    <source>
        <dbReference type="Proteomes" id="UP000076400"/>
    </source>
</evidence>
<keyword evidence="7" id="KW-1185">Reference proteome</keyword>
<evidence type="ECO:0000256" key="2">
    <source>
        <dbReference type="ARBA" id="ARBA00023125"/>
    </source>
</evidence>
<dbReference type="SUPFAM" id="SSF46689">
    <property type="entry name" value="Homeodomain-like"/>
    <property type="match status" value="1"/>
</dbReference>
<dbReference type="PROSITE" id="PS50977">
    <property type="entry name" value="HTH_TETR_2"/>
    <property type="match status" value="1"/>
</dbReference>
<evidence type="ECO:0000313" key="6">
    <source>
        <dbReference type="EMBL" id="KZD04095.1"/>
    </source>
</evidence>
<gene>
    <name evidence="6" type="ORF">AUP43_03040</name>
</gene>
<evidence type="ECO:0000256" key="4">
    <source>
        <dbReference type="PROSITE-ProRule" id="PRU00335"/>
    </source>
</evidence>
<dbReference type="Gene3D" id="1.10.357.10">
    <property type="entry name" value="Tetracycline Repressor, domain 2"/>
    <property type="match status" value="1"/>
</dbReference>
<keyword evidence="2 4" id="KW-0238">DNA-binding</keyword>